<evidence type="ECO:0000256" key="2">
    <source>
        <dbReference type="ARBA" id="ARBA00004141"/>
    </source>
</evidence>
<dbReference type="EMBL" id="CACTIH010001889">
    <property type="protein sequence ID" value="CAA2967690.1"/>
    <property type="molecule type" value="Genomic_DNA"/>
</dbReference>
<dbReference type="PANTHER" id="PTHR15422:SF24">
    <property type="entry name" value="DOMON RELATED DOMAIN-CONTAINING PROTEIN"/>
    <property type="match status" value="1"/>
</dbReference>
<dbReference type="InterPro" id="IPR045150">
    <property type="entry name" value="CYB561D1/2"/>
</dbReference>
<comment type="caution">
    <text evidence="13">The sequence shown here is derived from an EMBL/GenBank/DDBJ whole genome shotgun (WGS) entry which is preliminary data.</text>
</comment>
<gene>
    <name evidence="13" type="ORF">OLEA9_A085710</name>
</gene>
<keyword evidence="14" id="KW-1185">Reference proteome</keyword>
<dbReference type="Pfam" id="PF03188">
    <property type="entry name" value="Cytochrom_B561"/>
    <property type="match status" value="1"/>
</dbReference>
<evidence type="ECO:0000313" key="13">
    <source>
        <dbReference type="EMBL" id="CAA2967690.1"/>
    </source>
</evidence>
<keyword evidence="3" id="KW-0813">Transport</keyword>
<dbReference type="GO" id="GO:0140575">
    <property type="term" value="F:transmembrane monodehydroascorbate reductase activity"/>
    <property type="evidence" value="ECO:0007669"/>
    <property type="project" value="InterPro"/>
</dbReference>
<evidence type="ECO:0000256" key="11">
    <source>
        <dbReference type="SAM" id="Phobius"/>
    </source>
</evidence>
<evidence type="ECO:0000256" key="5">
    <source>
        <dbReference type="ARBA" id="ARBA00022692"/>
    </source>
</evidence>
<keyword evidence="10 11" id="KW-0472">Membrane</keyword>
<feature type="transmembrane region" description="Helical" evidence="11">
    <location>
        <begin position="45"/>
        <end position="66"/>
    </location>
</feature>
<keyword evidence="6" id="KW-0479">Metal-binding</keyword>
<sequence length="173" mass="20014">MEKNQYKRQRIVFYIHVITEIIAVLLATVAAVLSLKYLDNSLNNLHQRVGLALYGGIWLQALIGILRPHRERKGRNIWNIFHWLLGIGVSFLGVINIYTGLQAYHEKTSKSARIWTIIFIAQICLTIFLYLLQEKRYYIQNQGVILVVQPTDQELSPRNKQKETPPQNCRGLG</sequence>
<dbReference type="GO" id="GO:0016020">
    <property type="term" value="C:membrane"/>
    <property type="evidence" value="ECO:0007669"/>
    <property type="project" value="UniProtKB-SubCell"/>
</dbReference>
<dbReference type="InterPro" id="IPR006593">
    <property type="entry name" value="Cyt_b561/ferric_Rdtase_TM"/>
</dbReference>
<evidence type="ECO:0000256" key="7">
    <source>
        <dbReference type="ARBA" id="ARBA00022982"/>
    </source>
</evidence>
<dbReference type="AlphaFoldDB" id="A0A8S0QRU4"/>
<evidence type="ECO:0000256" key="1">
    <source>
        <dbReference type="ARBA" id="ARBA00001970"/>
    </source>
</evidence>
<dbReference type="GO" id="GO:0020037">
    <property type="term" value="F:heme binding"/>
    <property type="evidence" value="ECO:0007669"/>
    <property type="project" value="TreeGrafter"/>
</dbReference>
<evidence type="ECO:0000256" key="10">
    <source>
        <dbReference type="ARBA" id="ARBA00023136"/>
    </source>
</evidence>
<protein>
    <submittedName>
        <fullName evidence="13">Cytochrome b561 domain-containing At4g18260-like</fullName>
    </submittedName>
</protein>
<dbReference type="Gramene" id="OE9A085710T1">
    <property type="protein sequence ID" value="OE9A085710C1"/>
    <property type="gene ID" value="OE9A085710"/>
</dbReference>
<keyword evidence="5 11" id="KW-0812">Transmembrane</keyword>
<evidence type="ECO:0000259" key="12">
    <source>
        <dbReference type="PROSITE" id="PS50939"/>
    </source>
</evidence>
<dbReference type="CDD" id="cd08760">
    <property type="entry name" value="Cyt_b561_FRRS1_like"/>
    <property type="match status" value="1"/>
</dbReference>
<organism evidence="13 14">
    <name type="scientific">Olea europaea subsp. europaea</name>
    <dbReference type="NCBI Taxonomy" id="158383"/>
    <lineage>
        <taxon>Eukaryota</taxon>
        <taxon>Viridiplantae</taxon>
        <taxon>Streptophyta</taxon>
        <taxon>Embryophyta</taxon>
        <taxon>Tracheophyta</taxon>
        <taxon>Spermatophyta</taxon>
        <taxon>Magnoliopsida</taxon>
        <taxon>eudicotyledons</taxon>
        <taxon>Gunneridae</taxon>
        <taxon>Pentapetalae</taxon>
        <taxon>asterids</taxon>
        <taxon>lamiids</taxon>
        <taxon>Lamiales</taxon>
        <taxon>Oleaceae</taxon>
        <taxon>Oleeae</taxon>
        <taxon>Olea</taxon>
    </lineage>
</organism>
<proteinExistence type="predicted"/>
<feature type="domain" description="Cytochrome b561" evidence="12">
    <location>
        <begin position="1"/>
        <end position="140"/>
    </location>
</feature>
<accession>A0A8S0QRU4</accession>
<feature type="transmembrane region" description="Helical" evidence="11">
    <location>
        <begin position="12"/>
        <end position="33"/>
    </location>
</feature>
<comment type="cofactor">
    <cofactor evidence="1">
        <name>heme b</name>
        <dbReference type="ChEBI" id="CHEBI:60344"/>
    </cofactor>
</comment>
<keyword evidence="8 11" id="KW-1133">Transmembrane helix</keyword>
<dbReference type="Gene3D" id="1.20.120.1770">
    <property type="match status" value="1"/>
</dbReference>
<reference evidence="13 14" key="1">
    <citation type="submission" date="2019-12" db="EMBL/GenBank/DDBJ databases">
        <authorList>
            <person name="Alioto T."/>
            <person name="Alioto T."/>
            <person name="Gomez Garrido J."/>
        </authorList>
    </citation>
    <scope>NUCLEOTIDE SEQUENCE [LARGE SCALE GENOMIC DNA]</scope>
</reference>
<evidence type="ECO:0000313" key="14">
    <source>
        <dbReference type="Proteomes" id="UP000594638"/>
    </source>
</evidence>
<dbReference type="GO" id="GO:0046872">
    <property type="term" value="F:metal ion binding"/>
    <property type="evidence" value="ECO:0007669"/>
    <property type="project" value="UniProtKB-KW"/>
</dbReference>
<name>A0A8S0QRU4_OLEEU</name>
<feature type="transmembrane region" description="Helical" evidence="11">
    <location>
        <begin position="78"/>
        <end position="101"/>
    </location>
</feature>
<dbReference type="PROSITE" id="PS50939">
    <property type="entry name" value="CYTOCHROME_B561"/>
    <property type="match status" value="1"/>
</dbReference>
<dbReference type="SMART" id="SM00665">
    <property type="entry name" value="B561"/>
    <property type="match status" value="1"/>
</dbReference>
<evidence type="ECO:0000256" key="3">
    <source>
        <dbReference type="ARBA" id="ARBA00022448"/>
    </source>
</evidence>
<keyword evidence="9" id="KW-0408">Iron</keyword>
<dbReference type="Proteomes" id="UP000594638">
    <property type="component" value="Unassembled WGS sequence"/>
</dbReference>
<dbReference type="PANTHER" id="PTHR15422">
    <property type="entry name" value="OS05G0565100 PROTEIN"/>
    <property type="match status" value="1"/>
</dbReference>
<evidence type="ECO:0000256" key="6">
    <source>
        <dbReference type="ARBA" id="ARBA00022723"/>
    </source>
</evidence>
<evidence type="ECO:0000256" key="9">
    <source>
        <dbReference type="ARBA" id="ARBA00023004"/>
    </source>
</evidence>
<keyword evidence="7" id="KW-0249">Electron transport</keyword>
<keyword evidence="4" id="KW-0349">Heme</keyword>
<dbReference type="OrthoDB" id="19261at2759"/>
<comment type="subcellular location">
    <subcellularLocation>
        <location evidence="2">Membrane</location>
        <topology evidence="2">Multi-pass membrane protein</topology>
    </subcellularLocation>
</comment>
<feature type="transmembrane region" description="Helical" evidence="11">
    <location>
        <begin position="113"/>
        <end position="132"/>
    </location>
</feature>
<evidence type="ECO:0000256" key="8">
    <source>
        <dbReference type="ARBA" id="ARBA00022989"/>
    </source>
</evidence>
<evidence type="ECO:0000256" key="4">
    <source>
        <dbReference type="ARBA" id="ARBA00022617"/>
    </source>
</evidence>